<dbReference type="SMART" id="SM00342">
    <property type="entry name" value="HTH_ARAC"/>
    <property type="match status" value="1"/>
</dbReference>
<organism evidence="5 6">
    <name type="scientific">Flavobacterium branchiarum</name>
    <dbReference type="NCBI Taxonomy" id="1114870"/>
    <lineage>
        <taxon>Bacteria</taxon>
        <taxon>Pseudomonadati</taxon>
        <taxon>Bacteroidota</taxon>
        <taxon>Flavobacteriia</taxon>
        <taxon>Flavobacteriales</taxon>
        <taxon>Flavobacteriaceae</taxon>
        <taxon>Flavobacterium</taxon>
    </lineage>
</organism>
<evidence type="ECO:0000256" key="1">
    <source>
        <dbReference type="ARBA" id="ARBA00023015"/>
    </source>
</evidence>
<evidence type="ECO:0000313" key="6">
    <source>
        <dbReference type="Proteomes" id="UP001589589"/>
    </source>
</evidence>
<evidence type="ECO:0000313" key="5">
    <source>
        <dbReference type="EMBL" id="MFB9066436.1"/>
    </source>
</evidence>
<gene>
    <name evidence="5" type="ORF">ACFFUQ_20650</name>
</gene>
<dbReference type="Gene3D" id="1.10.10.60">
    <property type="entry name" value="Homeodomain-like"/>
    <property type="match status" value="1"/>
</dbReference>
<dbReference type="InterPro" id="IPR018060">
    <property type="entry name" value="HTH_AraC"/>
</dbReference>
<name>A0ABV5FSB2_9FLAO</name>
<comment type="caution">
    <text evidence="5">The sequence shown here is derived from an EMBL/GenBank/DDBJ whole genome shotgun (WGS) entry which is preliminary data.</text>
</comment>
<evidence type="ECO:0000256" key="3">
    <source>
        <dbReference type="ARBA" id="ARBA00023163"/>
    </source>
</evidence>
<proteinExistence type="predicted"/>
<accession>A0ABV5FSB2</accession>
<dbReference type="PANTHER" id="PTHR43280">
    <property type="entry name" value="ARAC-FAMILY TRANSCRIPTIONAL REGULATOR"/>
    <property type="match status" value="1"/>
</dbReference>
<dbReference type="EMBL" id="JBHMEX010000069">
    <property type="protein sequence ID" value="MFB9066436.1"/>
    <property type="molecule type" value="Genomic_DNA"/>
</dbReference>
<keyword evidence="3" id="KW-0804">Transcription</keyword>
<dbReference type="PROSITE" id="PS01124">
    <property type="entry name" value="HTH_ARAC_FAMILY_2"/>
    <property type="match status" value="1"/>
</dbReference>
<keyword evidence="6" id="KW-1185">Reference proteome</keyword>
<dbReference type="InterPro" id="IPR009057">
    <property type="entry name" value="Homeodomain-like_sf"/>
</dbReference>
<keyword evidence="2" id="KW-0238">DNA-binding</keyword>
<reference evidence="5 6" key="1">
    <citation type="submission" date="2024-09" db="EMBL/GenBank/DDBJ databases">
        <authorList>
            <person name="Sun Q."/>
            <person name="Mori K."/>
        </authorList>
    </citation>
    <scope>NUCLEOTIDE SEQUENCE [LARGE SCALE GENOMIC DNA]</scope>
    <source>
        <strain evidence="5 6">CECT 7908</strain>
    </source>
</reference>
<feature type="domain" description="HTH araC/xylS-type" evidence="4">
    <location>
        <begin position="185"/>
        <end position="283"/>
    </location>
</feature>
<dbReference type="Proteomes" id="UP001589589">
    <property type="component" value="Unassembled WGS sequence"/>
</dbReference>
<protein>
    <submittedName>
        <fullName evidence="5">Helix-turn-helix domain-containing protein</fullName>
    </submittedName>
</protein>
<dbReference type="RefSeq" id="WP_290264713.1">
    <property type="nucleotide sequence ID" value="NZ_JAUFQQ010000003.1"/>
</dbReference>
<evidence type="ECO:0000256" key="2">
    <source>
        <dbReference type="ARBA" id="ARBA00023125"/>
    </source>
</evidence>
<keyword evidence="1" id="KW-0805">Transcription regulation</keyword>
<sequence>MIEILNLDKKHYPTGFSAHQIKSQDNTLLNKSFRSSFYQMFWVRSGELTLNLDNNLIHLNKFECSFVGINQVFSVETSSSFEVLLVCFEEDFFCRTDIDRQFLESCIFFNSDQAVKYKLHNSLKKAIVQYHQSLLHLCRQPYNELMYHFSHNTVERLLLFTQKGLLDKSYSPIETFKKSEVNLARNFRKLVKENLKEMRFVKDYADKLNISIKTLNEVCNSIYGKSPKKIIIEEIVIESKRLLRYTDLSIKEVAFELLFIDPSNFIRFFTNATGMSPKQYRTEFEEKRVYIPKPKSTTNTTTNTTTKE</sequence>
<dbReference type="SUPFAM" id="SSF46689">
    <property type="entry name" value="Homeodomain-like"/>
    <property type="match status" value="1"/>
</dbReference>
<dbReference type="PANTHER" id="PTHR43280:SF32">
    <property type="entry name" value="TRANSCRIPTIONAL REGULATORY PROTEIN"/>
    <property type="match status" value="1"/>
</dbReference>
<dbReference type="Pfam" id="PF12833">
    <property type="entry name" value="HTH_18"/>
    <property type="match status" value="1"/>
</dbReference>
<evidence type="ECO:0000259" key="4">
    <source>
        <dbReference type="PROSITE" id="PS01124"/>
    </source>
</evidence>